<feature type="binding site" evidence="4">
    <location>
        <position position="349"/>
    </location>
    <ligand>
        <name>Zn(2+)</name>
        <dbReference type="ChEBI" id="CHEBI:29105"/>
        <note>catalytic</note>
    </ligand>
</feature>
<dbReference type="GO" id="GO:0046872">
    <property type="term" value="F:metal ion binding"/>
    <property type="evidence" value="ECO:0007669"/>
    <property type="project" value="UniProtKB-KW"/>
</dbReference>
<dbReference type="InterPro" id="IPR018358">
    <property type="entry name" value="Disintegrin_CS"/>
</dbReference>
<dbReference type="FunFam" id="3.40.390.10:FF:000002">
    <property type="entry name" value="Disintegrin and metalloproteinase domain-containing protein 22"/>
    <property type="match status" value="1"/>
</dbReference>
<dbReference type="EMBL" id="VBQZ03000057">
    <property type="protein sequence ID" value="MXQ89600.1"/>
    <property type="molecule type" value="Genomic_DNA"/>
</dbReference>
<dbReference type="InterPro" id="IPR034027">
    <property type="entry name" value="Reprolysin_adamalysin"/>
</dbReference>
<evidence type="ECO:0000256" key="3">
    <source>
        <dbReference type="PROSITE-ProRule" id="PRU00068"/>
    </source>
</evidence>
<keyword evidence="4" id="KW-0862">Zinc</keyword>
<comment type="caution">
    <text evidence="4">Lacks conserved residue(s) required for the propagation of feature annotation.</text>
</comment>
<reference evidence="7" key="1">
    <citation type="submission" date="2019-10" db="EMBL/GenBank/DDBJ databases">
        <title>The sequence and de novo assembly of the wild yak genome.</title>
        <authorList>
            <person name="Liu Y."/>
        </authorList>
    </citation>
    <scope>NUCLEOTIDE SEQUENCE [LARGE SCALE GENOMIC DNA]</scope>
    <source>
        <strain evidence="7">WY2019</strain>
    </source>
</reference>
<dbReference type="PROSITE" id="PS50215">
    <property type="entry name" value="ADAM_MEPRO"/>
    <property type="match status" value="1"/>
</dbReference>
<dbReference type="SMART" id="SM00608">
    <property type="entry name" value="ACR"/>
    <property type="match status" value="1"/>
</dbReference>
<dbReference type="GO" id="GO:0004222">
    <property type="term" value="F:metalloendopeptidase activity"/>
    <property type="evidence" value="ECO:0007669"/>
    <property type="project" value="InterPro"/>
</dbReference>
<feature type="disulfide bond" evidence="4">
    <location>
        <begin position="367"/>
        <end position="372"/>
    </location>
</feature>
<sequence>MARYDVSAIGVGEFLVCMKVTLLLAWLKVFLFLPGSPQLGHAQRLGPPEVVIPRRVTPTGRGMKLQGWFSYKLHFGGQRHVVHIKVKKNFLSKNFPVFTYADKGVLLEDQPFVQDDCYYSGYVEGDPESLVSLSNCFGGFQGMLQTNDIVYEIEPKRFSTASEHLIYKLDNKDTNFSYFRCGLTDEKIAGQLKIQESINSTLMQSAYTGWWTHHYFLEVAVVIDYSRYLHHKSNASLVEKEVFLVLNGINGLMKALGLEVFFKGMEIWTEKTLITIGKIGKSLNNFCKWKQKGFDKRVPHDLVQLFIKKDFGKTRGLAFVGTVCQSQFNCGIESFLNQPIFTLSYIVTHEMGHNLGMNHDDPKRCKCGASSCILYPVVALTTKFSNCSYADYWNIGRRKSCLYNTPMSRTVMRETRCGNSVVEAGEECDCGSLKTCNTDPCCQLNCTMTTGVNCAFGLCCHNCTFSQSGTMCRQVANECDLPEWCNGTTNQCPEDVYKQDGTSCTGGGYCYKKRCNRPHEQCRQIFGIRAKNANVNCYRAVNTRGDRFGNCGITETSYIRCNMADSLCGRVQCENIQEIPLMSNHTTLHWTKFDNNTCWGTDYHFGIRIADIGAVKDGTKCGPENMCIRRRQQSSKNDMICNGICCCHYTVPCSKTVSAFHSEAIQTTWGGTGRGERRVKLQSCCFATFSHLAHFSRTCCFTPSPSTPFHLHSSETLACPLKGQPASDPARSLLNKKVPAMESPFTVFVFLIFWDTALAAKTKNSLRYHTQICT</sequence>
<evidence type="ECO:0000256" key="2">
    <source>
        <dbReference type="ARBA" id="ARBA00023157"/>
    </source>
</evidence>
<dbReference type="Gene3D" id="4.10.70.10">
    <property type="entry name" value="Disintegrin domain"/>
    <property type="match status" value="1"/>
</dbReference>
<keyword evidence="8" id="KW-1185">Reference proteome</keyword>
<dbReference type="PROSITE" id="PS00427">
    <property type="entry name" value="DISINTEGRIN_1"/>
    <property type="match status" value="1"/>
</dbReference>
<evidence type="ECO:0000313" key="8">
    <source>
        <dbReference type="Proteomes" id="UP000322234"/>
    </source>
</evidence>
<dbReference type="Pfam" id="PF01562">
    <property type="entry name" value="Pep_M12B_propep"/>
    <property type="match status" value="1"/>
</dbReference>
<dbReference type="SMART" id="SM00050">
    <property type="entry name" value="DISIN"/>
    <property type="match status" value="1"/>
</dbReference>
<dbReference type="InterPro" id="IPR002870">
    <property type="entry name" value="Peptidase_M12B_N"/>
</dbReference>
<dbReference type="GO" id="GO:1990913">
    <property type="term" value="C:sperm head plasma membrane"/>
    <property type="evidence" value="ECO:0007669"/>
    <property type="project" value="TreeGrafter"/>
</dbReference>
<dbReference type="PANTHER" id="PTHR11905">
    <property type="entry name" value="ADAM A DISINTEGRIN AND METALLOPROTEASE DOMAIN"/>
    <property type="match status" value="1"/>
</dbReference>
<dbReference type="AlphaFoldDB" id="A0A6B0RHQ4"/>
<dbReference type="PANTHER" id="PTHR11905:SF239">
    <property type="entry name" value="A DISINTEGRIN AND METALLOPEPTIDASE DOMAIN 26B-RELATED"/>
    <property type="match status" value="1"/>
</dbReference>
<feature type="disulfide bond" evidence="3">
    <location>
        <begin position="472"/>
        <end position="492"/>
    </location>
</feature>
<dbReference type="GO" id="GO:0008584">
    <property type="term" value="P:male gonad development"/>
    <property type="evidence" value="ECO:0007669"/>
    <property type="project" value="TreeGrafter"/>
</dbReference>
<name>A0A6B0RHQ4_9CETA</name>
<organism evidence="7 8">
    <name type="scientific">Bos mutus</name>
    <name type="common">wild yak</name>
    <dbReference type="NCBI Taxonomy" id="72004"/>
    <lineage>
        <taxon>Eukaryota</taxon>
        <taxon>Metazoa</taxon>
        <taxon>Chordata</taxon>
        <taxon>Craniata</taxon>
        <taxon>Vertebrata</taxon>
        <taxon>Euteleostomi</taxon>
        <taxon>Mammalia</taxon>
        <taxon>Eutheria</taxon>
        <taxon>Laurasiatheria</taxon>
        <taxon>Artiodactyla</taxon>
        <taxon>Ruminantia</taxon>
        <taxon>Pecora</taxon>
        <taxon>Bovidae</taxon>
        <taxon>Bovinae</taxon>
        <taxon>Bos</taxon>
    </lineage>
</organism>
<dbReference type="Gene3D" id="3.40.390.10">
    <property type="entry name" value="Collagenase (Catalytic Domain)"/>
    <property type="match status" value="1"/>
</dbReference>
<keyword evidence="4" id="KW-0479">Metal-binding</keyword>
<evidence type="ECO:0000256" key="4">
    <source>
        <dbReference type="PROSITE-ProRule" id="PRU00276"/>
    </source>
</evidence>
<comment type="caution">
    <text evidence="7">The sequence shown here is derived from an EMBL/GenBank/DDBJ whole genome shotgun (WGS) entry which is preliminary data.</text>
</comment>
<evidence type="ECO:0008006" key="9">
    <source>
        <dbReference type="Google" id="ProtNLM"/>
    </source>
</evidence>
<dbReference type="InterPro" id="IPR036436">
    <property type="entry name" value="Disintegrin_dom_sf"/>
</dbReference>
<evidence type="ECO:0000259" key="6">
    <source>
        <dbReference type="PROSITE" id="PS50215"/>
    </source>
</evidence>
<dbReference type="Pfam" id="PF00200">
    <property type="entry name" value="Disintegrin"/>
    <property type="match status" value="1"/>
</dbReference>
<dbReference type="Pfam" id="PF01421">
    <property type="entry name" value="Reprolysin"/>
    <property type="match status" value="1"/>
</dbReference>
<comment type="subcellular location">
    <subcellularLocation>
        <location evidence="1">Membrane</location>
        <topology evidence="1">Single-pass membrane protein</topology>
    </subcellularLocation>
</comment>
<dbReference type="Proteomes" id="UP000322234">
    <property type="component" value="Unassembled WGS sequence"/>
</dbReference>
<evidence type="ECO:0000259" key="5">
    <source>
        <dbReference type="PROSITE" id="PS50214"/>
    </source>
</evidence>
<feature type="domain" description="Peptidase M12B" evidence="6">
    <location>
        <begin position="215"/>
        <end position="406"/>
    </location>
</feature>
<feature type="active site" evidence="4">
    <location>
        <position position="350"/>
    </location>
</feature>
<dbReference type="InterPro" id="IPR024079">
    <property type="entry name" value="MetalloPept_cat_dom_sf"/>
</dbReference>
<feature type="domain" description="Disintegrin" evidence="5">
    <location>
        <begin position="414"/>
        <end position="500"/>
    </location>
</feature>
<dbReference type="CDD" id="cd04269">
    <property type="entry name" value="ZnMc_adamalysin_II_like"/>
    <property type="match status" value="1"/>
</dbReference>
<feature type="binding site" evidence="4">
    <location>
        <position position="359"/>
    </location>
    <ligand>
        <name>Zn(2+)</name>
        <dbReference type="ChEBI" id="CHEBI:29105"/>
        <note>catalytic</note>
    </ligand>
</feature>
<dbReference type="PROSITE" id="PS50214">
    <property type="entry name" value="DISINTEGRIN_2"/>
    <property type="match status" value="1"/>
</dbReference>
<dbReference type="InterPro" id="IPR001590">
    <property type="entry name" value="Peptidase_M12B"/>
</dbReference>
<gene>
    <name evidence="7" type="ORF">E5288_WYG022173</name>
</gene>
<dbReference type="GO" id="GO:0006508">
    <property type="term" value="P:proteolysis"/>
    <property type="evidence" value="ECO:0007669"/>
    <property type="project" value="InterPro"/>
</dbReference>
<evidence type="ECO:0000313" key="7">
    <source>
        <dbReference type="EMBL" id="MXQ89600.1"/>
    </source>
</evidence>
<keyword evidence="2 4" id="KW-1015">Disulfide bond</keyword>
<dbReference type="SUPFAM" id="SSF55486">
    <property type="entry name" value="Metalloproteases ('zincins'), catalytic domain"/>
    <property type="match status" value="1"/>
</dbReference>
<evidence type="ECO:0000256" key="1">
    <source>
        <dbReference type="ARBA" id="ARBA00004167"/>
    </source>
</evidence>
<dbReference type="SUPFAM" id="SSF57552">
    <property type="entry name" value="Blood coagulation inhibitor (disintegrin)"/>
    <property type="match status" value="1"/>
</dbReference>
<dbReference type="Pfam" id="PF08516">
    <property type="entry name" value="ADAM_CR"/>
    <property type="match status" value="1"/>
</dbReference>
<protein>
    <recommendedName>
        <fullName evidence="9">Disintegrin and metalloproteinase domain-containing protein 20</fullName>
    </recommendedName>
</protein>
<dbReference type="InterPro" id="IPR001762">
    <property type="entry name" value="Disintegrin_dom"/>
</dbReference>
<dbReference type="FunFam" id="4.10.70.10:FF:000001">
    <property type="entry name" value="Disintegrin and metalloproteinase domain-containing protein 22"/>
    <property type="match status" value="1"/>
</dbReference>
<dbReference type="GO" id="GO:0009897">
    <property type="term" value="C:external side of plasma membrane"/>
    <property type="evidence" value="ECO:0007669"/>
    <property type="project" value="TreeGrafter"/>
</dbReference>
<proteinExistence type="predicted"/>
<dbReference type="InterPro" id="IPR006586">
    <property type="entry name" value="ADAM_Cys-rich"/>
</dbReference>
<dbReference type="PRINTS" id="PR00289">
    <property type="entry name" value="DISINTEGRIN"/>
</dbReference>
<accession>A0A6B0RHQ4</accession>
<feature type="binding site" evidence="4">
    <location>
        <position position="353"/>
    </location>
    <ligand>
        <name>Zn(2+)</name>
        <dbReference type="ChEBI" id="CHEBI:29105"/>
        <note>catalytic</note>
    </ligand>
</feature>